<evidence type="ECO:0000259" key="2">
    <source>
        <dbReference type="SMART" id="SM00382"/>
    </source>
</evidence>
<dbReference type="InterPro" id="IPR027417">
    <property type="entry name" value="P-loop_NTPase"/>
</dbReference>
<dbReference type="Pfam" id="PF07728">
    <property type="entry name" value="AAA_5"/>
    <property type="match status" value="1"/>
</dbReference>
<dbReference type="SMART" id="SM00382">
    <property type="entry name" value="AAA"/>
    <property type="match status" value="1"/>
</dbReference>
<accession>A0A238L1C4</accession>
<dbReference type="PANTHER" id="PTHR42759:SF1">
    <property type="entry name" value="MAGNESIUM-CHELATASE SUBUNIT CHLD"/>
    <property type="match status" value="1"/>
</dbReference>
<evidence type="ECO:0000313" key="4">
    <source>
        <dbReference type="Proteomes" id="UP000220836"/>
    </source>
</evidence>
<dbReference type="Proteomes" id="UP000220836">
    <property type="component" value="Unassembled WGS sequence"/>
</dbReference>
<dbReference type="InterPro" id="IPR011704">
    <property type="entry name" value="ATPase_dyneun-rel_AAA"/>
</dbReference>
<dbReference type="PANTHER" id="PTHR42759">
    <property type="entry name" value="MOXR FAMILY PROTEIN"/>
    <property type="match status" value="1"/>
</dbReference>
<evidence type="ECO:0000256" key="1">
    <source>
        <dbReference type="SAM" id="MobiDB-lite"/>
    </source>
</evidence>
<protein>
    <submittedName>
        <fullName evidence="3">AAA domain (Dynein-related subfamily)</fullName>
    </submittedName>
</protein>
<feature type="compositionally biased region" description="Basic and acidic residues" evidence="1">
    <location>
        <begin position="1"/>
        <end position="12"/>
    </location>
</feature>
<dbReference type="GO" id="GO:0005524">
    <property type="term" value="F:ATP binding"/>
    <property type="evidence" value="ECO:0007669"/>
    <property type="project" value="InterPro"/>
</dbReference>
<dbReference type="AlphaFoldDB" id="A0A238L1C4"/>
<keyword evidence="4" id="KW-1185">Reference proteome</keyword>
<dbReference type="SUPFAM" id="SSF52540">
    <property type="entry name" value="P-loop containing nucleoside triphosphate hydrolases"/>
    <property type="match status" value="1"/>
</dbReference>
<dbReference type="EMBL" id="FXYH01000018">
    <property type="protein sequence ID" value="SMX48738.1"/>
    <property type="molecule type" value="Genomic_DNA"/>
</dbReference>
<gene>
    <name evidence="3" type="ORF">PEV8663_03935</name>
</gene>
<evidence type="ECO:0000313" key="3">
    <source>
        <dbReference type="EMBL" id="SMX48738.1"/>
    </source>
</evidence>
<dbReference type="Gene3D" id="3.40.50.300">
    <property type="entry name" value="P-loop containing nucleotide triphosphate hydrolases"/>
    <property type="match status" value="1"/>
</dbReference>
<reference evidence="3 4" key="1">
    <citation type="submission" date="2017-05" db="EMBL/GenBank/DDBJ databases">
        <authorList>
            <person name="Song R."/>
            <person name="Chenine A.L."/>
            <person name="Ruprecht R.M."/>
        </authorList>
    </citation>
    <scope>NUCLEOTIDE SEQUENCE [LARGE SCALE GENOMIC DNA]</scope>
    <source>
        <strain evidence="3 4">CECT 8663</strain>
    </source>
</reference>
<dbReference type="InterPro" id="IPR050764">
    <property type="entry name" value="CbbQ/NirQ/NorQ/GpvN"/>
</dbReference>
<feature type="region of interest" description="Disordered" evidence="1">
    <location>
        <begin position="1"/>
        <end position="25"/>
    </location>
</feature>
<dbReference type="CDD" id="cd00009">
    <property type="entry name" value="AAA"/>
    <property type="match status" value="1"/>
</dbReference>
<sequence>MSDRLCRPDKPEGVLPPPDHPRDIFRQKKQGPDVTYHMLQTAMAEQGYIADDDLAMAIHLALSLGRPLLLEGAAGVGKTEVARVLSAVRETQLIRLQCYEGLDAAQAIYEWNYQRQLLSIRAAAEDGETGRSVETRIFSEEFLLERPLLKAIRQPVPPVLLIDEIDRADEEFEAYLLEILSDFQITVPELGTITATSRPIVILTANGTRDLSDALRRRCLYAHVAYPDRNTELAILKARCAGIEAQLAGQIVGFVQSLRKEDLEKTPGIAEMLDFAAALSGLGINDLTHDPVVLQATLATLLKTQNDRANITTEVAQRLAGKAA</sequence>
<organism evidence="3 4">
    <name type="scientific">Pelagimonas varians</name>
    <dbReference type="NCBI Taxonomy" id="696760"/>
    <lineage>
        <taxon>Bacteria</taxon>
        <taxon>Pseudomonadati</taxon>
        <taxon>Pseudomonadota</taxon>
        <taxon>Alphaproteobacteria</taxon>
        <taxon>Rhodobacterales</taxon>
        <taxon>Roseobacteraceae</taxon>
        <taxon>Pelagimonas</taxon>
    </lineage>
</organism>
<feature type="domain" description="AAA+ ATPase" evidence="2">
    <location>
        <begin position="64"/>
        <end position="230"/>
    </location>
</feature>
<proteinExistence type="predicted"/>
<dbReference type="GO" id="GO:0016887">
    <property type="term" value="F:ATP hydrolysis activity"/>
    <property type="evidence" value="ECO:0007669"/>
    <property type="project" value="InterPro"/>
</dbReference>
<dbReference type="InterPro" id="IPR003593">
    <property type="entry name" value="AAA+_ATPase"/>
</dbReference>
<name>A0A238L1C4_9RHOB</name>